<comment type="caution">
    <text evidence="1">The sequence shown here is derived from an EMBL/GenBank/DDBJ whole genome shotgun (WGS) entry which is preliminary data.</text>
</comment>
<accession>A0A6G4UZ63</accession>
<keyword evidence="2" id="KW-1185">Reference proteome</keyword>
<evidence type="ECO:0000313" key="2">
    <source>
        <dbReference type="Proteomes" id="UP000472335"/>
    </source>
</evidence>
<proteinExistence type="predicted"/>
<dbReference type="RefSeq" id="WP_165254840.1">
    <property type="nucleotide sequence ID" value="NZ_JAAKZY010000008.1"/>
</dbReference>
<dbReference type="AlphaFoldDB" id="A0A6G4UZ63"/>
<organism evidence="1 2">
    <name type="scientific">Streptomyces scabichelini</name>
    <dbReference type="NCBI Taxonomy" id="2711217"/>
    <lineage>
        <taxon>Bacteria</taxon>
        <taxon>Bacillati</taxon>
        <taxon>Actinomycetota</taxon>
        <taxon>Actinomycetes</taxon>
        <taxon>Kitasatosporales</taxon>
        <taxon>Streptomycetaceae</taxon>
        <taxon>Streptomyces</taxon>
    </lineage>
</organism>
<name>A0A6G4UZ63_9ACTN</name>
<reference evidence="1 2" key="1">
    <citation type="submission" date="2020-02" db="EMBL/GenBank/DDBJ databases">
        <title>Whole-genome analyses of novel actinobacteria.</title>
        <authorList>
            <person name="Sahin N."/>
            <person name="Gencbay T."/>
        </authorList>
    </citation>
    <scope>NUCLEOTIDE SEQUENCE [LARGE SCALE GENOMIC DNA]</scope>
    <source>
        <strain evidence="1 2">HC44</strain>
    </source>
</reference>
<protein>
    <submittedName>
        <fullName evidence="1">Uncharacterized protein</fullName>
    </submittedName>
</protein>
<evidence type="ECO:0000313" key="1">
    <source>
        <dbReference type="EMBL" id="NGO06923.1"/>
    </source>
</evidence>
<sequence length="85" mass="8922">MTVGQRMRWMYSRSIPGTAAEILDDEGDAYTGGADLSGEFDGGLQFGARVGAGGDLFSEKTRVTPASARESGCASRDCRAVEARA</sequence>
<gene>
    <name evidence="1" type="ORF">G5C60_04390</name>
</gene>
<dbReference type="EMBL" id="JAAKZY010000008">
    <property type="protein sequence ID" value="NGO06923.1"/>
    <property type="molecule type" value="Genomic_DNA"/>
</dbReference>
<dbReference type="Proteomes" id="UP000472335">
    <property type="component" value="Unassembled WGS sequence"/>
</dbReference>